<dbReference type="SUPFAM" id="SSF52266">
    <property type="entry name" value="SGNH hydrolase"/>
    <property type="match status" value="1"/>
</dbReference>
<dbReference type="EMBL" id="JACHCC010000006">
    <property type="protein sequence ID" value="MBB6500249.1"/>
    <property type="molecule type" value="Genomic_DNA"/>
</dbReference>
<organism evidence="1 2">
    <name type="scientific">Pedobacter cryoconitis</name>
    <dbReference type="NCBI Taxonomy" id="188932"/>
    <lineage>
        <taxon>Bacteria</taxon>
        <taxon>Pseudomonadati</taxon>
        <taxon>Bacteroidota</taxon>
        <taxon>Sphingobacteriia</taxon>
        <taxon>Sphingobacteriales</taxon>
        <taxon>Sphingobacteriaceae</taxon>
        <taxon>Pedobacter</taxon>
    </lineage>
</organism>
<dbReference type="RefSeq" id="WP_184624968.1">
    <property type="nucleotide sequence ID" value="NZ_JACHCC010000006.1"/>
</dbReference>
<proteinExistence type="predicted"/>
<evidence type="ECO:0000313" key="1">
    <source>
        <dbReference type="EMBL" id="MBB6500249.1"/>
    </source>
</evidence>
<protein>
    <recommendedName>
        <fullName evidence="3">G-D-S-L family lipolytic protein</fullName>
    </recommendedName>
</protein>
<evidence type="ECO:0000313" key="2">
    <source>
        <dbReference type="Proteomes" id="UP000521017"/>
    </source>
</evidence>
<gene>
    <name evidence="1" type="ORF">HDF25_002397</name>
</gene>
<dbReference type="Gene3D" id="3.40.50.1110">
    <property type="entry name" value="SGNH hydrolase"/>
    <property type="match status" value="1"/>
</dbReference>
<evidence type="ECO:0008006" key="3">
    <source>
        <dbReference type="Google" id="ProtNLM"/>
    </source>
</evidence>
<accession>A0A7X0J356</accession>
<dbReference type="GO" id="GO:0016788">
    <property type="term" value="F:hydrolase activity, acting on ester bonds"/>
    <property type="evidence" value="ECO:0007669"/>
    <property type="project" value="UniProtKB-ARBA"/>
</dbReference>
<dbReference type="AlphaFoldDB" id="A0A7X0J356"/>
<sequence>MNSKFIFRSILAVAVVATASCKPTLKEITPSKGSADFTRYIAVGNSLTSGYADGGLYLDGQQNSFPLMIATQMQTVGGGSFSTPFFTAAQADGTGHKKLSGFTPTGDPIVTDVPAQAVRGSITLPGFGTVALLTKYTGDLNNYGVPGIRLNQITYAPLGNVNPYFERLLPGNSPTNNTPYLNFVTAKPFTFFSMWLGNNDVLLYATGGADTPSDFPTDKATFTALYNAAANALVTGGAGGTGAKGVVATVPDVLSTPYFTTVTLQALLTAVQAAAPTVQAIFIKTGAGVSRPATTADYFLLPLKAANVIGVPNASGYPYGLDPRNPVESKYVLDKDEAASIVDYTTSYNNTIRSVAAAKGLALFDANALFKSYAAGRVVNGVAVNASYITGNLFSLDGIHLTPMGYAIVANEFIKSINSQYGSSIPTVDVTKYRGVKFP</sequence>
<dbReference type="InterPro" id="IPR036514">
    <property type="entry name" value="SGNH_hydro_sf"/>
</dbReference>
<dbReference type="Proteomes" id="UP000521017">
    <property type="component" value="Unassembled WGS sequence"/>
</dbReference>
<name>A0A7X0J356_9SPHI</name>
<comment type="caution">
    <text evidence="1">The sequence shown here is derived from an EMBL/GenBank/DDBJ whole genome shotgun (WGS) entry which is preliminary data.</text>
</comment>
<reference evidence="1 2" key="1">
    <citation type="submission" date="2020-08" db="EMBL/GenBank/DDBJ databases">
        <title>Genomic Encyclopedia of Type Strains, Phase IV (KMG-V): Genome sequencing to study the core and pangenomes of soil and plant-associated prokaryotes.</title>
        <authorList>
            <person name="Whitman W."/>
        </authorList>
    </citation>
    <scope>NUCLEOTIDE SEQUENCE [LARGE SCALE GENOMIC DNA]</scope>
    <source>
        <strain evidence="1 2">M2T3</strain>
    </source>
</reference>
<dbReference type="PROSITE" id="PS51257">
    <property type="entry name" value="PROKAR_LIPOPROTEIN"/>
    <property type="match status" value="1"/>
</dbReference>